<name>A0ABD2XS43_9GENT</name>
<comment type="caution">
    <text evidence="2">The sequence shown here is derived from an EMBL/GenBank/DDBJ whole genome shotgun (WGS) entry which is preliminary data.</text>
</comment>
<reference evidence="2 3" key="1">
    <citation type="submission" date="2024-11" db="EMBL/GenBank/DDBJ databases">
        <title>A near-complete genome assembly of Cinchona calisaya.</title>
        <authorList>
            <person name="Lian D.C."/>
            <person name="Zhao X.W."/>
            <person name="Wei L."/>
        </authorList>
    </citation>
    <scope>NUCLEOTIDE SEQUENCE [LARGE SCALE GENOMIC DNA]</scope>
    <source>
        <tissue evidence="2">Nenye</tissue>
    </source>
</reference>
<evidence type="ECO:0000256" key="1">
    <source>
        <dbReference type="SAM" id="SignalP"/>
    </source>
</evidence>
<gene>
    <name evidence="2" type="ORF">ACH5RR_040280</name>
</gene>
<dbReference type="PANTHER" id="PTHR34115:SF5">
    <property type="entry name" value="PROTEIN, PUTATIVE-RELATED"/>
    <property type="match status" value="1"/>
</dbReference>
<dbReference type="AlphaFoldDB" id="A0ABD2XS43"/>
<accession>A0ABD2XS43</accession>
<proteinExistence type="predicted"/>
<protein>
    <submittedName>
        <fullName evidence="2">Uncharacterized protein</fullName>
    </submittedName>
</protein>
<dbReference type="PANTHER" id="PTHR34115">
    <property type="entry name" value="PROTEIN, PUTATIVE-RELATED"/>
    <property type="match status" value="1"/>
</dbReference>
<keyword evidence="3" id="KW-1185">Reference proteome</keyword>
<evidence type="ECO:0000313" key="2">
    <source>
        <dbReference type="EMBL" id="KAL3497548.1"/>
    </source>
</evidence>
<feature type="chain" id="PRO_5044890540" evidence="1">
    <location>
        <begin position="26"/>
        <end position="173"/>
    </location>
</feature>
<dbReference type="InterPro" id="IPR053258">
    <property type="entry name" value="Ca-permeable_cation_channel"/>
</dbReference>
<evidence type="ECO:0000313" key="3">
    <source>
        <dbReference type="Proteomes" id="UP001630127"/>
    </source>
</evidence>
<feature type="signal peptide" evidence="1">
    <location>
        <begin position="1"/>
        <end position="25"/>
    </location>
</feature>
<organism evidence="2 3">
    <name type="scientific">Cinchona calisaya</name>
    <dbReference type="NCBI Taxonomy" id="153742"/>
    <lineage>
        <taxon>Eukaryota</taxon>
        <taxon>Viridiplantae</taxon>
        <taxon>Streptophyta</taxon>
        <taxon>Embryophyta</taxon>
        <taxon>Tracheophyta</taxon>
        <taxon>Spermatophyta</taxon>
        <taxon>Magnoliopsida</taxon>
        <taxon>eudicotyledons</taxon>
        <taxon>Gunneridae</taxon>
        <taxon>Pentapetalae</taxon>
        <taxon>asterids</taxon>
        <taxon>lamiids</taxon>
        <taxon>Gentianales</taxon>
        <taxon>Rubiaceae</taxon>
        <taxon>Cinchonoideae</taxon>
        <taxon>Cinchoneae</taxon>
        <taxon>Cinchona</taxon>
    </lineage>
</organism>
<dbReference type="EMBL" id="JBJUIK010000017">
    <property type="protein sequence ID" value="KAL3497548.1"/>
    <property type="molecule type" value="Genomic_DNA"/>
</dbReference>
<sequence length="173" mass="19560">MLSRQANFAFVVAVLLNFLQVKCQGKDESPFETHPKTMLAAIVSLLVYCLSYDAKLRIPANTSSTYTYFNYSVHGCMAIFGHLSLASVLSVLFPEFLCPILFSLSILLSLLQLPPSGFKTIWGWLMKASIYIIDKFHHQPDDHQGRPLIELVQYYLAWLPAQHVNRVGEQVPV</sequence>
<keyword evidence="1" id="KW-0732">Signal</keyword>
<dbReference type="Proteomes" id="UP001630127">
    <property type="component" value="Unassembled WGS sequence"/>
</dbReference>